<dbReference type="InterPro" id="IPR000772">
    <property type="entry name" value="Ricin_B_lectin"/>
</dbReference>
<organism evidence="2 3">
    <name type="scientific">Actinospica acidithermotolerans</name>
    <dbReference type="NCBI Taxonomy" id="2828514"/>
    <lineage>
        <taxon>Bacteria</taxon>
        <taxon>Bacillati</taxon>
        <taxon>Actinomycetota</taxon>
        <taxon>Actinomycetes</taxon>
        <taxon>Catenulisporales</taxon>
        <taxon>Actinospicaceae</taxon>
        <taxon>Actinospica</taxon>
    </lineage>
</organism>
<reference evidence="2" key="1">
    <citation type="submission" date="2021-04" db="EMBL/GenBank/DDBJ databases">
        <title>Genome based classification of Actinospica acidithermotolerans sp. nov., an actinobacterium isolated from an Indonesian hot spring.</title>
        <authorList>
            <person name="Kusuma A.B."/>
            <person name="Putra K.E."/>
            <person name="Nafisah S."/>
            <person name="Loh J."/>
            <person name="Nouioui I."/>
            <person name="Goodfellow M."/>
        </authorList>
    </citation>
    <scope>NUCLEOTIDE SEQUENCE</scope>
    <source>
        <strain evidence="2">MGRD01-02</strain>
    </source>
</reference>
<sequence>MSTHSRPGLLPGGRSRPGWRAISLFFSLLAALLGLQLAPAHANVIGNTLYAPSSSTEGMAYVRMIRLAHSGGSNGTLLATFEHWNTDGTQSDYIIKQSTSDGASWSTLSTVAGDTFSYQPFLFEYPQQLGNYPAGTLLLVGATLPANRAGVSFREWRSFDHGATWSSVGVIQTSPGADGDGIWEPFVGLDNAGNMVMYFSDERQNATYSQFLGHMISTDGGDTWSANLDGSTKFAPGEVKDVASTIQADRPGMVTIAKIVPTGQYVMTYELCGPANCSVHYKTSSDGDTWGSGPTDTGTMAETSDGRYLEGTPVLAWSPKGGPDGELLLSGHSEVRSAGGTPESGEVVLVNTNSGSGSWSWMPSPIAVPTAGGNSSQCGLNYDPDLLVSADGTAVRYSAAGAAGPYNCEELTGSANAGVLPDTADFTNGDGGWDQYGGSFSTSGGVYGETAGGTGGNKSVTGSTGWTDYDVAGDVRLNSVGANGNAGFLVRTTDPTTGTDNEDAYYVGVTSSSVVVGKEAYGWTQLASTPIPGGLATGSWYHLTIGVTGCDVTVQGEPTGTNSNPVYLHLNDCSFSQGSVGVRDYDATASWENIHITKAGAITGPGSTGECVDDNKNTDANGNAVQLWQCNGVPGQQWSVLADGTIRAYGKCLDIVGDGTANFSKVELWDCNGVGGQQWVPRSDGSLYNPQSGRCLDDPSGVTTEGTQLQIYDCNGLWTQQWAMPS</sequence>
<comment type="caution">
    <text evidence="2">The sequence shown here is derived from an EMBL/GenBank/DDBJ whole genome shotgun (WGS) entry which is preliminary data.</text>
</comment>
<dbReference type="SMART" id="SM00458">
    <property type="entry name" value="RICIN"/>
    <property type="match status" value="1"/>
</dbReference>
<dbReference type="SUPFAM" id="SSF50370">
    <property type="entry name" value="Ricin B-like lectins"/>
    <property type="match status" value="1"/>
</dbReference>
<protein>
    <submittedName>
        <fullName evidence="2">Ricin-type beta-trefoil lectin domain protein</fullName>
    </submittedName>
</protein>
<dbReference type="Gene3D" id="2.120.10.10">
    <property type="match status" value="1"/>
</dbReference>
<evidence type="ECO:0000313" key="3">
    <source>
        <dbReference type="Proteomes" id="UP000676325"/>
    </source>
</evidence>
<dbReference type="Gene3D" id="2.60.120.560">
    <property type="entry name" value="Exo-inulinase, domain 1"/>
    <property type="match status" value="1"/>
</dbReference>
<feature type="domain" description="Ricin B lectin" evidence="1">
    <location>
        <begin position="597"/>
        <end position="721"/>
    </location>
</feature>
<dbReference type="PANTHER" id="PTHR38792">
    <property type="entry name" value="BNR/ASP-BOX REPEAT DOMAIN PROTEIN (AFU_ORTHOLOGUE AFUA_7G06430)-RELATED"/>
    <property type="match status" value="1"/>
</dbReference>
<dbReference type="PROSITE" id="PS50231">
    <property type="entry name" value="RICIN_B_LECTIN"/>
    <property type="match status" value="1"/>
</dbReference>
<dbReference type="SUPFAM" id="SSF50939">
    <property type="entry name" value="Sialidases"/>
    <property type="match status" value="1"/>
</dbReference>
<dbReference type="Pfam" id="PF00652">
    <property type="entry name" value="Ricin_B_lectin"/>
    <property type="match status" value="1"/>
</dbReference>
<gene>
    <name evidence="2" type="ORF">KDK95_02295</name>
</gene>
<dbReference type="Proteomes" id="UP000676325">
    <property type="component" value="Unassembled WGS sequence"/>
</dbReference>
<dbReference type="AlphaFoldDB" id="A0A941E4S7"/>
<dbReference type="EMBL" id="JAGSOH010000003">
    <property type="protein sequence ID" value="MBR7825121.1"/>
    <property type="molecule type" value="Genomic_DNA"/>
</dbReference>
<dbReference type="CDD" id="cd23451">
    <property type="entry name" value="beta-trefoil_Ricin_laminarinase"/>
    <property type="match status" value="1"/>
</dbReference>
<evidence type="ECO:0000259" key="1">
    <source>
        <dbReference type="SMART" id="SM00458"/>
    </source>
</evidence>
<dbReference type="PANTHER" id="PTHR38792:SF3">
    <property type="entry name" value="BNR_ASP-BOX REPEAT DOMAIN PROTEIN (AFU_ORTHOLOGUE AFUA_7G06430)-RELATED"/>
    <property type="match status" value="1"/>
</dbReference>
<dbReference type="InterPro" id="IPR035992">
    <property type="entry name" value="Ricin_B-like_lectins"/>
</dbReference>
<name>A0A941E4S7_9ACTN</name>
<keyword evidence="3" id="KW-1185">Reference proteome</keyword>
<accession>A0A941E4S7</accession>
<dbReference type="RefSeq" id="WP_212516280.1">
    <property type="nucleotide sequence ID" value="NZ_JAGSOH010000003.1"/>
</dbReference>
<dbReference type="CDD" id="cd15482">
    <property type="entry name" value="Sialidase_non-viral"/>
    <property type="match status" value="1"/>
</dbReference>
<proteinExistence type="predicted"/>
<dbReference type="Gene3D" id="2.80.10.50">
    <property type="match status" value="1"/>
</dbReference>
<dbReference type="InterPro" id="IPR036278">
    <property type="entry name" value="Sialidase_sf"/>
</dbReference>
<evidence type="ECO:0000313" key="2">
    <source>
        <dbReference type="EMBL" id="MBR7825121.1"/>
    </source>
</evidence>